<feature type="transmembrane region" description="Helical" evidence="1">
    <location>
        <begin position="64"/>
        <end position="80"/>
    </location>
</feature>
<dbReference type="Proteomes" id="UP000287533">
    <property type="component" value="Unassembled WGS sequence"/>
</dbReference>
<evidence type="ECO:0000256" key="1">
    <source>
        <dbReference type="SAM" id="Phobius"/>
    </source>
</evidence>
<dbReference type="OrthoDB" id="10009509at2"/>
<comment type="caution">
    <text evidence="2">The sequence shown here is derived from an EMBL/GenBank/DDBJ whole genome shotgun (WGS) entry which is preliminary data.</text>
</comment>
<accession>A0A430FF08</accession>
<dbReference type="RefSeq" id="WP_125982107.1">
    <property type="nucleotide sequence ID" value="NZ_QXGL01000007.1"/>
</dbReference>
<reference evidence="2 3" key="1">
    <citation type="submission" date="2018-09" db="EMBL/GenBank/DDBJ databases">
        <title>Characterization of the phylogenetic diversity of five novel species belonging to the genus Bifidobacterium.</title>
        <authorList>
            <person name="Lugli G.A."/>
            <person name="Duranti S."/>
            <person name="Milani C."/>
        </authorList>
    </citation>
    <scope>NUCLEOTIDE SEQUENCE [LARGE SCALE GENOMIC DNA]</scope>
    <source>
        <strain evidence="2 3">2034B</strain>
    </source>
</reference>
<dbReference type="AlphaFoldDB" id="A0A430FF08"/>
<keyword evidence="3" id="KW-1185">Reference proteome</keyword>
<keyword evidence="1" id="KW-0472">Membrane</keyword>
<evidence type="ECO:0000313" key="3">
    <source>
        <dbReference type="Proteomes" id="UP000287533"/>
    </source>
</evidence>
<organism evidence="2 3">
    <name type="scientific">Bifidobacterium goeldii</name>
    <dbReference type="NCBI Taxonomy" id="2306975"/>
    <lineage>
        <taxon>Bacteria</taxon>
        <taxon>Bacillati</taxon>
        <taxon>Actinomycetota</taxon>
        <taxon>Actinomycetes</taxon>
        <taxon>Bifidobacteriales</taxon>
        <taxon>Bifidobacteriaceae</taxon>
        <taxon>Bifidobacterium</taxon>
    </lineage>
</organism>
<dbReference type="EMBL" id="QXGL01000007">
    <property type="protein sequence ID" value="RSX51390.1"/>
    <property type="molecule type" value="Genomic_DNA"/>
</dbReference>
<proteinExistence type="predicted"/>
<evidence type="ECO:0000313" key="2">
    <source>
        <dbReference type="EMBL" id="RSX51390.1"/>
    </source>
</evidence>
<keyword evidence="1" id="KW-1133">Transmembrane helix</keyword>
<keyword evidence="1" id="KW-0812">Transmembrane</keyword>
<name>A0A430FF08_9BIFI</name>
<protein>
    <submittedName>
        <fullName evidence="2">Uncharacterized protein</fullName>
    </submittedName>
</protein>
<gene>
    <name evidence="2" type="ORF">D2E25_1824</name>
</gene>
<sequence length="181" mass="20683">MKKVIARTKNLALYLGLDVETVSRFMRNGMLLKEAAERNLIHYAVDKDVLMAAIDREMQRSARGYVNVTLWFVAFAPWLLHSSVEVKRAAAGVPTWMKASDIAEIFDVSAKTLSRNAVIGPEQPHAISAVRVRRTLLCRVSDIAERYPRRDRVIKGDPRIWRDCQKINSGFTWNFRHGNES</sequence>